<accession>A0A443P689</accession>
<gene>
    <name evidence="1" type="ORF">CKAN_01518200</name>
</gene>
<dbReference type="Proteomes" id="UP000283530">
    <property type="component" value="Unassembled WGS sequence"/>
</dbReference>
<reference evidence="1 2" key="1">
    <citation type="journal article" date="2019" name="Nat. Plants">
        <title>Stout camphor tree genome fills gaps in understanding of flowering plant genome evolution.</title>
        <authorList>
            <person name="Chaw S.M."/>
            <person name="Liu Y.C."/>
            <person name="Wu Y.W."/>
            <person name="Wang H.Y."/>
            <person name="Lin C.I."/>
            <person name="Wu C.S."/>
            <person name="Ke H.M."/>
            <person name="Chang L.Y."/>
            <person name="Hsu C.Y."/>
            <person name="Yang H.T."/>
            <person name="Sudianto E."/>
            <person name="Hsu M.H."/>
            <person name="Wu K.P."/>
            <person name="Wang L.N."/>
            <person name="Leebens-Mack J.H."/>
            <person name="Tsai I.J."/>
        </authorList>
    </citation>
    <scope>NUCLEOTIDE SEQUENCE [LARGE SCALE GENOMIC DNA]</scope>
    <source>
        <strain evidence="2">cv. Chaw 1501</strain>
        <tissue evidence="1">Young leaves</tissue>
    </source>
</reference>
<proteinExistence type="predicted"/>
<comment type="caution">
    <text evidence="1">The sequence shown here is derived from an EMBL/GenBank/DDBJ whole genome shotgun (WGS) entry which is preliminary data.</text>
</comment>
<dbReference type="EMBL" id="QPKB01000006">
    <property type="protein sequence ID" value="RWR86292.1"/>
    <property type="molecule type" value="Genomic_DNA"/>
</dbReference>
<organism evidence="1 2">
    <name type="scientific">Cinnamomum micranthum f. kanehirae</name>
    <dbReference type="NCBI Taxonomy" id="337451"/>
    <lineage>
        <taxon>Eukaryota</taxon>
        <taxon>Viridiplantae</taxon>
        <taxon>Streptophyta</taxon>
        <taxon>Embryophyta</taxon>
        <taxon>Tracheophyta</taxon>
        <taxon>Spermatophyta</taxon>
        <taxon>Magnoliopsida</taxon>
        <taxon>Magnoliidae</taxon>
        <taxon>Laurales</taxon>
        <taxon>Lauraceae</taxon>
        <taxon>Cinnamomum</taxon>
    </lineage>
</organism>
<sequence length="82" mass="9490">MVDSEPELLRRRWNRIRTRNRLGTAIRTLHFCAHTYNTSHTIARALACARKTRLSASPVPTHRRAQVTVIDHSHFHFCSPST</sequence>
<dbReference type="AlphaFoldDB" id="A0A443P689"/>
<keyword evidence="2" id="KW-1185">Reference proteome</keyword>
<name>A0A443P689_9MAGN</name>
<evidence type="ECO:0000313" key="2">
    <source>
        <dbReference type="Proteomes" id="UP000283530"/>
    </source>
</evidence>
<protein>
    <submittedName>
        <fullName evidence="1">Uncharacterized protein</fullName>
    </submittedName>
</protein>
<evidence type="ECO:0000313" key="1">
    <source>
        <dbReference type="EMBL" id="RWR86292.1"/>
    </source>
</evidence>